<dbReference type="GO" id="GO:0005829">
    <property type="term" value="C:cytosol"/>
    <property type="evidence" value="ECO:0007669"/>
    <property type="project" value="UniProtKB-SubCell"/>
</dbReference>
<dbReference type="SUPFAM" id="SSF52540">
    <property type="entry name" value="P-loop containing nucleoside triphosphate hydrolases"/>
    <property type="match status" value="3"/>
</dbReference>
<evidence type="ECO:0000256" key="11">
    <source>
        <dbReference type="ARBA" id="ARBA00023128"/>
    </source>
</evidence>
<comment type="similarity">
    <text evidence="5">Belongs to the TRAFAC class TrmE-Era-EngA-EngB-Septin-like GTPase superfamily. AIG1/Toc34/Toc159-like paraseptin GTPase family. IAN subfamily.</text>
</comment>
<dbReference type="OrthoDB" id="8954335at2759"/>
<evidence type="ECO:0000256" key="7">
    <source>
        <dbReference type="ARBA" id="ARBA00022737"/>
    </source>
</evidence>
<evidence type="ECO:0000256" key="1">
    <source>
        <dbReference type="ARBA" id="ARBA00004173"/>
    </source>
</evidence>
<dbReference type="PANTHER" id="PTHR10903:SF188">
    <property type="entry name" value="GTPASE IMAP FAMILY MEMBER 2-LIKE-RELATED"/>
    <property type="match status" value="1"/>
</dbReference>
<dbReference type="AlphaFoldDB" id="A0A9D3NM41"/>
<protein>
    <recommendedName>
        <fullName evidence="14">GTPase IMAP family member 8</fullName>
    </recommendedName>
    <alternativeName>
        <fullName evidence="15">Immune-associated nucleotide-binding protein 9</fullName>
    </alternativeName>
</protein>
<keyword evidence="19" id="KW-1185">Reference proteome</keyword>
<dbReference type="PROSITE" id="PS51720">
    <property type="entry name" value="G_AIG1"/>
    <property type="match status" value="2"/>
</dbReference>
<reference evidence="18 19" key="1">
    <citation type="submission" date="2021-06" db="EMBL/GenBank/DDBJ databases">
        <title>Chromosome-level genome assembly of the red-tail catfish (Hemibagrus wyckioides).</title>
        <authorList>
            <person name="Shao F."/>
        </authorList>
    </citation>
    <scope>NUCLEOTIDE SEQUENCE [LARGE SCALE GENOMIC DNA]</scope>
    <source>
        <strain evidence="18">EC202008001</strain>
        <tissue evidence="18">Blood</tissue>
    </source>
</reference>
<dbReference type="CDD" id="cd01852">
    <property type="entry name" value="AIG1"/>
    <property type="match status" value="1"/>
</dbReference>
<evidence type="ECO:0000256" key="10">
    <source>
        <dbReference type="ARBA" id="ARBA00023034"/>
    </source>
</evidence>
<keyword evidence="12" id="KW-0342">GTP-binding</keyword>
<dbReference type="EMBL" id="JAHKSW010000012">
    <property type="protein sequence ID" value="KAG7326066.1"/>
    <property type="molecule type" value="Genomic_DNA"/>
</dbReference>
<keyword evidence="6" id="KW-0963">Cytoplasm</keyword>
<dbReference type="FunFam" id="3.40.50.300:FF:000366">
    <property type="entry name" value="GTPase, IMAP family member 2"/>
    <property type="match status" value="1"/>
</dbReference>
<evidence type="ECO:0000256" key="4">
    <source>
        <dbReference type="ARBA" id="ARBA00004555"/>
    </source>
</evidence>
<dbReference type="GO" id="GO:0005525">
    <property type="term" value="F:GTP binding"/>
    <property type="evidence" value="ECO:0007669"/>
    <property type="project" value="UniProtKB-KW"/>
</dbReference>
<dbReference type="GO" id="GO:0005794">
    <property type="term" value="C:Golgi apparatus"/>
    <property type="evidence" value="ECO:0007669"/>
    <property type="project" value="UniProtKB-SubCell"/>
</dbReference>
<evidence type="ECO:0000256" key="9">
    <source>
        <dbReference type="ARBA" id="ARBA00022824"/>
    </source>
</evidence>
<dbReference type="InterPro" id="IPR027417">
    <property type="entry name" value="P-loop_NTPase"/>
</dbReference>
<dbReference type="GO" id="GO:0005739">
    <property type="term" value="C:mitochondrion"/>
    <property type="evidence" value="ECO:0007669"/>
    <property type="project" value="UniProtKB-SubCell"/>
</dbReference>
<evidence type="ECO:0000256" key="3">
    <source>
        <dbReference type="ARBA" id="ARBA00004514"/>
    </source>
</evidence>
<evidence type="ECO:0000256" key="6">
    <source>
        <dbReference type="ARBA" id="ARBA00022490"/>
    </source>
</evidence>
<dbReference type="GO" id="GO:0005783">
    <property type="term" value="C:endoplasmic reticulum"/>
    <property type="evidence" value="ECO:0007669"/>
    <property type="project" value="UniProtKB-SubCell"/>
</dbReference>
<dbReference type="InterPro" id="IPR006703">
    <property type="entry name" value="G_AIG1"/>
</dbReference>
<name>A0A9D3NM41_9TELE</name>
<sequence>MTLHRESRPGLSKRRLHPASSSCLSGFQERKVNMATAPPFPDSAAGPSTIAADSTIRILLLGRRGSGKSSSGNTILGEKVFISPKRYKEKVTKTCREHTGHVTGRKVCVMDTPDLLDPDITEEELHREKDKLLSLCQSGLHAVLLVVPVGEELQSEEEILEFIRVLLGPGIQKFIIVLFTRGDELEDDETIEQHIQEHKEVKQLIESCCGQFHVFNNRQLVELQVNELLDKIDNLVKNKGGRFLIEQKKKRSMDELILFSGDTKEEGTRRKVCVMDTPDLLDPDITEEELHREKDKLLSLCQSGLHAVLLVVPVGEELQSEEEILEFIRVLLGPGIQKFIIVLFTRGDELEDDETIAKFVDRNGGSELKQLVEECENKTHVFNNIITEPRQVTDLLEKINLMVSQNRGQYNMAQTRRSSIQKDITFSGAADIRRPLDEQGPQLRMVLLGKTGVGKSASGNTILGRNIFQSDSNSTSQTRECRSHKILRGGKQISVIDTPGIFDTQLSNKDVIIEIMNCLTYSSPGPHVFLIVISLAVRFTQEERSTVDEIKKTFQNADKYTMILFTYKDNLKRSMGQFLQDGDPGLRELVARCGNRYHCLNNKAPSYKQFKEFMVKVEQMVCDNKGMHYSDAVYEDVERTIYDLQEQRLKEKVEQCKRRYPEATKTEWQKIYWTLLQESRTEAQTSLSKDKHILKLAEKFGTLQITSEEKIEVIDAAMREGIGPQQVLQIAFRATVQLAKQKICAVQ</sequence>
<dbReference type="Pfam" id="PF04548">
    <property type="entry name" value="AIG1"/>
    <property type="match status" value="3"/>
</dbReference>
<feature type="domain" description="AIG1-type G" evidence="17">
    <location>
        <begin position="53"/>
        <end position="253"/>
    </location>
</feature>
<evidence type="ECO:0000256" key="15">
    <source>
        <dbReference type="ARBA" id="ARBA00077278"/>
    </source>
</evidence>
<evidence type="ECO:0000256" key="2">
    <source>
        <dbReference type="ARBA" id="ARBA00004240"/>
    </source>
</evidence>
<evidence type="ECO:0000256" key="8">
    <source>
        <dbReference type="ARBA" id="ARBA00022741"/>
    </source>
</evidence>
<keyword evidence="10" id="KW-0333">Golgi apparatus</keyword>
<evidence type="ECO:0000256" key="14">
    <source>
        <dbReference type="ARBA" id="ARBA00073539"/>
    </source>
</evidence>
<feature type="domain" description="AIG1-type G" evidence="17">
    <location>
        <begin position="440"/>
        <end position="638"/>
    </location>
</feature>
<comment type="function">
    <text evidence="13">Exerts an anti-apoptotic effect in the immune system and is involved in responses to infections.</text>
</comment>
<evidence type="ECO:0000256" key="16">
    <source>
        <dbReference type="SAM" id="MobiDB-lite"/>
    </source>
</evidence>
<evidence type="ECO:0000256" key="12">
    <source>
        <dbReference type="ARBA" id="ARBA00023134"/>
    </source>
</evidence>
<proteinExistence type="inferred from homology"/>
<feature type="region of interest" description="Disordered" evidence="16">
    <location>
        <begin position="1"/>
        <end position="22"/>
    </location>
</feature>
<keyword evidence="9" id="KW-0256">Endoplasmic reticulum</keyword>
<keyword evidence="11" id="KW-0496">Mitochondrion</keyword>
<evidence type="ECO:0000256" key="5">
    <source>
        <dbReference type="ARBA" id="ARBA00008535"/>
    </source>
</evidence>
<evidence type="ECO:0000256" key="13">
    <source>
        <dbReference type="ARBA" id="ARBA00056809"/>
    </source>
</evidence>
<dbReference type="PANTHER" id="PTHR10903">
    <property type="entry name" value="GTPASE, IMAP FAMILY MEMBER-RELATED"/>
    <property type="match status" value="1"/>
</dbReference>
<organism evidence="18 19">
    <name type="scientific">Hemibagrus wyckioides</name>
    <dbReference type="NCBI Taxonomy" id="337641"/>
    <lineage>
        <taxon>Eukaryota</taxon>
        <taxon>Metazoa</taxon>
        <taxon>Chordata</taxon>
        <taxon>Craniata</taxon>
        <taxon>Vertebrata</taxon>
        <taxon>Euteleostomi</taxon>
        <taxon>Actinopterygii</taxon>
        <taxon>Neopterygii</taxon>
        <taxon>Teleostei</taxon>
        <taxon>Ostariophysi</taxon>
        <taxon>Siluriformes</taxon>
        <taxon>Bagridae</taxon>
        <taxon>Hemibagrus</taxon>
    </lineage>
</organism>
<keyword evidence="8" id="KW-0547">Nucleotide-binding</keyword>
<dbReference type="InterPro" id="IPR045058">
    <property type="entry name" value="GIMA/IAN/Toc"/>
</dbReference>
<comment type="caution">
    <text evidence="18">The sequence shown here is derived from an EMBL/GenBank/DDBJ whole genome shotgun (WGS) entry which is preliminary data.</text>
</comment>
<comment type="subcellular location">
    <subcellularLocation>
        <location evidence="3">Cytoplasm</location>
        <location evidence="3">Cytosol</location>
    </subcellularLocation>
    <subcellularLocation>
        <location evidence="2">Endoplasmic reticulum</location>
    </subcellularLocation>
    <subcellularLocation>
        <location evidence="4">Golgi apparatus</location>
    </subcellularLocation>
    <subcellularLocation>
        <location evidence="1">Mitochondrion</location>
    </subcellularLocation>
</comment>
<evidence type="ECO:0000259" key="17">
    <source>
        <dbReference type="PROSITE" id="PS51720"/>
    </source>
</evidence>
<gene>
    <name evidence="18" type="ORF">KOW79_010991</name>
</gene>
<evidence type="ECO:0000313" key="18">
    <source>
        <dbReference type="EMBL" id="KAG7326066.1"/>
    </source>
</evidence>
<evidence type="ECO:0000313" key="19">
    <source>
        <dbReference type="Proteomes" id="UP000824219"/>
    </source>
</evidence>
<keyword evidence="7" id="KW-0677">Repeat</keyword>
<accession>A0A9D3NM41</accession>
<dbReference type="Proteomes" id="UP000824219">
    <property type="component" value="Linkage Group LG12"/>
</dbReference>
<dbReference type="Gene3D" id="3.40.50.300">
    <property type="entry name" value="P-loop containing nucleotide triphosphate hydrolases"/>
    <property type="match status" value="3"/>
</dbReference>
<dbReference type="FunFam" id="3.40.50.300:FF:000536">
    <property type="entry name" value="GTPase IMAP family member 8"/>
    <property type="match status" value="1"/>
</dbReference>